<dbReference type="Gene3D" id="3.20.20.80">
    <property type="entry name" value="Glycosidases"/>
    <property type="match status" value="1"/>
</dbReference>
<dbReference type="HOGENOM" id="CLU_000631_7_3_9"/>
<dbReference type="Pfam" id="PF01055">
    <property type="entry name" value="Glyco_hydro_31_2nd"/>
    <property type="match status" value="1"/>
</dbReference>
<dbReference type="InterPro" id="IPR017853">
    <property type="entry name" value="GH"/>
</dbReference>
<dbReference type="Gene3D" id="2.60.40.1760">
    <property type="entry name" value="glycosyl hydrolase (family 31)"/>
    <property type="match status" value="1"/>
</dbReference>
<comment type="similarity">
    <text evidence="1 2">Belongs to the glycosyl hydrolase 31 family.</text>
</comment>
<sequence length="685" mass="78487">MIDIINNRIEFHNNGEVLIIEAWGKNSVRVRSFPNSKVLPGDGALNNKVSHEAQASLINDDEARLINGKIEVLLDHRNRLTFKNSKGQVLLKEFVRQRAVKNDDGSEDINNVTVTADFNSTLKLAPREFKANVGGDYELFSRFESGINEHIYGMGQYQHPYLDLKYTKLELAQRNSQTTVPFYLSSLGYGFLWNNPGIGTVDFAKNITLWHLPSTDRLDYWVTAGDTPQQIERQYADVTGKVPQMPRNLLGLWQSKLRYQTDQEVLQVVDKYKAKKIPLSTIVIDFFHWPYQGDYCFDSQYWKNPLELSKKLKKLGVTPIVSVWPTIEKGSKNYNKFQELGLLVKERRGVKVAMQTQSDTNFIDMTNPLARREVWKLLHDNYLANGYDTFWLDVAEPGYAVYDYDNYHYYEGTDLCCGNIFPDRYLKMIFKGLVDAGHDNVVTLVRSAWAGSQKYGALLWSGDIDASFKALRNQVNTGLNVGIAGIPWWTTDIGGFHGGNPKDPDYQELMTRWFEYATFSPVLRMHGFRQPHDEPLASSGGGAMASGAGNEVWSYGSKTENILVKYIKIRENLKDYIAELMEQAHKFGDPIMRPIFYHFPNDSNAWTDKGANEYLFGEELLIAPIIYPQQVKRELYLPAGETWYCFNDSQMYQGGQNIVIEAPLDQIPLFCRKRSKDKFKELIKL</sequence>
<evidence type="ECO:0000259" key="3">
    <source>
        <dbReference type="Pfam" id="PF01055"/>
    </source>
</evidence>
<dbReference type="CDD" id="cd14752">
    <property type="entry name" value="GH31_N"/>
    <property type="match status" value="1"/>
</dbReference>
<evidence type="ECO:0000259" key="4">
    <source>
        <dbReference type="Pfam" id="PF21365"/>
    </source>
</evidence>
<organism evidence="5 6">
    <name type="scientific">Bombilactobacillus mellis</name>
    <dbReference type="NCBI Taxonomy" id="1218508"/>
    <lineage>
        <taxon>Bacteria</taxon>
        <taxon>Bacillati</taxon>
        <taxon>Bacillota</taxon>
        <taxon>Bacilli</taxon>
        <taxon>Lactobacillales</taxon>
        <taxon>Lactobacillaceae</taxon>
        <taxon>Bombilactobacillus</taxon>
    </lineage>
</organism>
<name>A0A0F4KQF8_9LACO</name>
<dbReference type="PANTHER" id="PTHR43863">
    <property type="entry name" value="HYDROLASE, PUTATIVE (AFU_ORTHOLOGUE AFUA_1G03140)-RELATED"/>
    <property type="match status" value="1"/>
</dbReference>
<dbReference type="Gene3D" id="2.60.40.1180">
    <property type="entry name" value="Golgi alpha-mannosidase II"/>
    <property type="match status" value="1"/>
</dbReference>
<dbReference type="GO" id="GO:0030246">
    <property type="term" value="F:carbohydrate binding"/>
    <property type="evidence" value="ECO:0007669"/>
    <property type="project" value="InterPro"/>
</dbReference>
<dbReference type="InterPro" id="IPR013780">
    <property type="entry name" value="Glyco_hydro_b"/>
</dbReference>
<dbReference type="InterPro" id="IPR000322">
    <property type="entry name" value="Glyco_hydro_31_TIM"/>
</dbReference>
<evidence type="ECO:0000313" key="6">
    <source>
        <dbReference type="Proteomes" id="UP000033695"/>
    </source>
</evidence>
<dbReference type="InterPro" id="IPR048395">
    <property type="entry name" value="Glyco_hydro_31_C"/>
</dbReference>
<proteinExistence type="inferred from homology"/>
<dbReference type="RefSeq" id="WP_045923187.1">
    <property type="nucleotide sequence ID" value="NZ_JBHTHW010000005.1"/>
</dbReference>
<dbReference type="Proteomes" id="UP000033695">
    <property type="component" value="Unassembled WGS sequence"/>
</dbReference>
<dbReference type="CDD" id="cd06591">
    <property type="entry name" value="GH31_xylosidase_XylS"/>
    <property type="match status" value="1"/>
</dbReference>
<dbReference type="OrthoDB" id="176168at2"/>
<accession>A0A0F4KQF8</accession>
<dbReference type="InterPro" id="IPR051816">
    <property type="entry name" value="Glycosyl_Hydrolase_31"/>
</dbReference>
<evidence type="ECO:0000256" key="2">
    <source>
        <dbReference type="RuleBase" id="RU361185"/>
    </source>
</evidence>
<dbReference type="EMBL" id="JXBZ01000009">
    <property type="protein sequence ID" value="KJY48298.1"/>
    <property type="molecule type" value="Genomic_DNA"/>
</dbReference>
<dbReference type="InterPro" id="IPR011013">
    <property type="entry name" value="Gal_mutarotase_sf_dom"/>
</dbReference>
<keyword evidence="6" id="KW-1185">Reference proteome</keyword>
<evidence type="ECO:0000256" key="1">
    <source>
        <dbReference type="ARBA" id="ARBA00007806"/>
    </source>
</evidence>
<feature type="domain" description="Glycosyl hydrolase family 31 C-terminal" evidence="4">
    <location>
        <begin position="588"/>
        <end position="673"/>
    </location>
</feature>
<dbReference type="SUPFAM" id="SSF51445">
    <property type="entry name" value="(Trans)glycosidases"/>
    <property type="match status" value="1"/>
</dbReference>
<dbReference type="PANTHER" id="PTHR43863:SF2">
    <property type="entry name" value="MALTASE-GLUCOAMYLASE"/>
    <property type="match status" value="1"/>
</dbReference>
<reference evidence="5 6" key="1">
    <citation type="submission" date="2014-12" db="EMBL/GenBank/DDBJ databases">
        <title>Comparative genomics of the lactic acid bacteria isolated from the honey bee gut.</title>
        <authorList>
            <person name="Ellegaard K.M."/>
            <person name="Tamarit D."/>
            <person name="Javelind E."/>
            <person name="Olofsson T."/>
            <person name="Andersson S.G."/>
            <person name="Vasquez A."/>
        </authorList>
    </citation>
    <scope>NUCLEOTIDE SEQUENCE [LARGE SCALE GENOMIC DNA]</scope>
    <source>
        <strain evidence="5 6">Hon2</strain>
    </source>
</reference>
<comment type="caution">
    <text evidence="5">The sequence shown here is derived from an EMBL/GenBank/DDBJ whole genome shotgun (WGS) entry which is preliminary data.</text>
</comment>
<dbReference type="GO" id="GO:0005975">
    <property type="term" value="P:carbohydrate metabolic process"/>
    <property type="evidence" value="ECO:0007669"/>
    <property type="project" value="InterPro"/>
</dbReference>
<dbReference type="STRING" id="1218508.JG29_13510"/>
<dbReference type="Pfam" id="PF21365">
    <property type="entry name" value="Glyco_hydro_31_3rd"/>
    <property type="match status" value="1"/>
</dbReference>
<dbReference type="PATRIC" id="fig|1218508.4.peg.1342"/>
<keyword evidence="2" id="KW-0326">Glycosidase</keyword>
<keyword evidence="2 5" id="KW-0378">Hydrolase</keyword>
<protein>
    <submittedName>
        <fullName evidence="5">Glycosyl hydrolase, family 31</fullName>
    </submittedName>
</protein>
<dbReference type="AlphaFoldDB" id="A0A0F4KQF8"/>
<dbReference type="SUPFAM" id="SSF74650">
    <property type="entry name" value="Galactose mutarotase-like"/>
    <property type="match status" value="1"/>
</dbReference>
<dbReference type="GO" id="GO:0004553">
    <property type="term" value="F:hydrolase activity, hydrolyzing O-glycosyl compounds"/>
    <property type="evidence" value="ECO:0007669"/>
    <property type="project" value="InterPro"/>
</dbReference>
<dbReference type="SUPFAM" id="SSF51011">
    <property type="entry name" value="Glycosyl hydrolase domain"/>
    <property type="match status" value="1"/>
</dbReference>
<evidence type="ECO:0000313" key="5">
    <source>
        <dbReference type="EMBL" id="KJY48298.1"/>
    </source>
</evidence>
<gene>
    <name evidence="5" type="ORF">JG29_13510</name>
</gene>
<feature type="domain" description="Glycoside hydrolase family 31 TIM barrel" evidence="3">
    <location>
        <begin position="243"/>
        <end position="578"/>
    </location>
</feature>